<accession>A0ABV0TKB3</accession>
<feature type="compositionally biased region" description="Polar residues" evidence="5">
    <location>
        <begin position="106"/>
        <end position="121"/>
    </location>
</feature>
<dbReference type="InterPro" id="IPR006612">
    <property type="entry name" value="THAP_Znf"/>
</dbReference>
<feature type="domain" description="THAP-type" evidence="6">
    <location>
        <begin position="2"/>
        <end position="83"/>
    </location>
</feature>
<protein>
    <recommendedName>
        <fullName evidence="6">THAP-type domain-containing protein</fullName>
    </recommendedName>
</protein>
<dbReference type="Proteomes" id="UP001482620">
    <property type="component" value="Unassembled WGS sequence"/>
</dbReference>
<keyword evidence="2" id="KW-0863">Zinc-finger</keyword>
<evidence type="ECO:0000256" key="5">
    <source>
        <dbReference type="SAM" id="MobiDB-lite"/>
    </source>
</evidence>
<comment type="caution">
    <text evidence="7">The sequence shown here is derived from an EMBL/GenBank/DDBJ whole genome shotgun (WGS) entry which is preliminary data.</text>
</comment>
<dbReference type="SUPFAM" id="SSF57716">
    <property type="entry name" value="Glucocorticoid receptor-like (DNA-binding domain)"/>
    <property type="match status" value="1"/>
</dbReference>
<evidence type="ECO:0000256" key="2">
    <source>
        <dbReference type="ARBA" id="ARBA00022771"/>
    </source>
</evidence>
<keyword evidence="4" id="KW-0238">DNA-binding</keyword>
<dbReference type="EMBL" id="JAHRIQ010036903">
    <property type="protein sequence ID" value="MEQ2233329.1"/>
    <property type="molecule type" value="Genomic_DNA"/>
</dbReference>
<evidence type="ECO:0000256" key="4">
    <source>
        <dbReference type="ARBA" id="ARBA00023125"/>
    </source>
</evidence>
<evidence type="ECO:0000259" key="6">
    <source>
        <dbReference type="Pfam" id="PF05485"/>
    </source>
</evidence>
<keyword evidence="3" id="KW-0862">Zinc</keyword>
<proteinExistence type="predicted"/>
<evidence type="ECO:0000256" key="3">
    <source>
        <dbReference type="ARBA" id="ARBA00022833"/>
    </source>
</evidence>
<evidence type="ECO:0000256" key="1">
    <source>
        <dbReference type="ARBA" id="ARBA00022723"/>
    </source>
</evidence>
<feature type="region of interest" description="Disordered" evidence="5">
    <location>
        <begin position="100"/>
        <end position="129"/>
    </location>
</feature>
<gene>
    <name evidence="7" type="ORF">ILYODFUR_020679</name>
</gene>
<evidence type="ECO:0000313" key="7">
    <source>
        <dbReference type="EMBL" id="MEQ2233329.1"/>
    </source>
</evidence>
<organism evidence="7 8">
    <name type="scientific">Ilyodon furcidens</name>
    <name type="common">goldbreast splitfin</name>
    <dbReference type="NCBI Taxonomy" id="33524"/>
    <lineage>
        <taxon>Eukaryota</taxon>
        <taxon>Metazoa</taxon>
        <taxon>Chordata</taxon>
        <taxon>Craniata</taxon>
        <taxon>Vertebrata</taxon>
        <taxon>Euteleostomi</taxon>
        <taxon>Actinopterygii</taxon>
        <taxon>Neopterygii</taxon>
        <taxon>Teleostei</taxon>
        <taxon>Neoteleostei</taxon>
        <taxon>Acanthomorphata</taxon>
        <taxon>Ovalentaria</taxon>
        <taxon>Atherinomorphae</taxon>
        <taxon>Cyprinodontiformes</taxon>
        <taxon>Goodeidae</taxon>
        <taxon>Ilyodon</taxon>
    </lineage>
</organism>
<name>A0ABV0TKB3_9TELE</name>
<evidence type="ECO:0000313" key="8">
    <source>
        <dbReference type="Proteomes" id="UP001482620"/>
    </source>
</evidence>
<dbReference type="Pfam" id="PF05485">
    <property type="entry name" value="THAP"/>
    <property type="match status" value="1"/>
</dbReference>
<keyword evidence="1" id="KW-0479">Metal-binding</keyword>
<sequence>MVVINCHNQSHDRRGKRIPGGVCFSSFPAWKQHNGACVAAVRQSNITSTNISRSMFVCSRHFLSGKPAYEFMEADPDWVPSLHLGLTEVKVPTTELFAHRTKRQTTTRGENSAPAASQDVTGQIADMNETALNVEVDEAEQRSEVDEKEQQECRLCSQSCA</sequence>
<reference evidence="7 8" key="1">
    <citation type="submission" date="2021-06" db="EMBL/GenBank/DDBJ databases">
        <authorList>
            <person name="Palmer J.M."/>
        </authorList>
    </citation>
    <scope>NUCLEOTIDE SEQUENCE [LARGE SCALE GENOMIC DNA]</scope>
    <source>
        <strain evidence="8">if_2019</strain>
        <tissue evidence="7">Muscle</tissue>
    </source>
</reference>
<keyword evidence="8" id="KW-1185">Reference proteome</keyword>